<dbReference type="Proteomes" id="UP001220610">
    <property type="component" value="Chromosome"/>
</dbReference>
<feature type="domain" description="SusD-like N-terminal" evidence="8">
    <location>
        <begin position="22"/>
        <end position="207"/>
    </location>
</feature>
<accession>A0AAJ5WQF5</accession>
<feature type="signal peptide" evidence="6">
    <location>
        <begin position="1"/>
        <end position="21"/>
    </location>
</feature>
<gene>
    <name evidence="9" type="ORF">P0Y53_15050</name>
</gene>
<keyword evidence="5" id="KW-0998">Cell outer membrane</keyword>
<evidence type="ECO:0000256" key="5">
    <source>
        <dbReference type="ARBA" id="ARBA00023237"/>
    </source>
</evidence>
<sequence>MRLKYLIVSLLPALMGLPACNKFLDVKPKTQIEEEVLYQRESGFKDVLWGAYVNMASPAMYGREMTFGIVDVIGQAYARTGSTYGSAKAYDYANGNIEPMINGMWQSTYNTIANLNNLIAELRTANRSLFAEDNYNVILGEALGLRAYLHFDMLRLYAPSFRSDPAAKAIPYVTQYSFTMTPESTVAGTLDKIQADFTEAAALLKTSDPIITNRAITANIDEGYLLQRNFRFNYYAVRAAMARVYLYRNDLLNAGLAADEVIASGKFSWITVDEVAVADESQRNRTFTPEQVFVLNTPRMSEYIADRLTYTVFGSTGNLGLYYLTTDINALYPEANDWRKLYFWTQERNGVSSERFSAKLQQPAGMPAGLGQRMPLIRLPELYLTSAEANLDADPQKAIQRIRDLRIHRGLDAGIPDGTPTATLMEEMKKEYRREFITEGMLFYYYKRLDAATVDGVTGNFNKANYVLPKPAEETELR</sequence>
<keyword evidence="4" id="KW-0472">Membrane</keyword>
<dbReference type="InterPro" id="IPR033985">
    <property type="entry name" value="SusD-like_N"/>
</dbReference>
<comment type="subcellular location">
    <subcellularLocation>
        <location evidence="1">Cell outer membrane</location>
    </subcellularLocation>
</comment>
<evidence type="ECO:0000259" key="8">
    <source>
        <dbReference type="Pfam" id="PF14322"/>
    </source>
</evidence>
<dbReference type="EMBL" id="CP119311">
    <property type="protein sequence ID" value="WEK33808.1"/>
    <property type="molecule type" value="Genomic_DNA"/>
</dbReference>
<organism evidence="9 10">
    <name type="scientific">Candidatus Pseudobacter hemicellulosilyticus</name>
    <dbReference type="NCBI Taxonomy" id="3121375"/>
    <lineage>
        <taxon>Bacteria</taxon>
        <taxon>Pseudomonadati</taxon>
        <taxon>Bacteroidota</taxon>
        <taxon>Chitinophagia</taxon>
        <taxon>Chitinophagales</taxon>
        <taxon>Chitinophagaceae</taxon>
        <taxon>Pseudobacter</taxon>
    </lineage>
</organism>
<proteinExistence type="inferred from homology"/>
<dbReference type="InterPro" id="IPR012944">
    <property type="entry name" value="SusD_RagB_dom"/>
</dbReference>
<feature type="chain" id="PRO_5042568382" evidence="6">
    <location>
        <begin position="22"/>
        <end position="478"/>
    </location>
</feature>
<dbReference type="SUPFAM" id="SSF48452">
    <property type="entry name" value="TPR-like"/>
    <property type="match status" value="1"/>
</dbReference>
<evidence type="ECO:0000256" key="1">
    <source>
        <dbReference type="ARBA" id="ARBA00004442"/>
    </source>
</evidence>
<feature type="domain" description="RagB/SusD" evidence="7">
    <location>
        <begin position="347"/>
        <end position="460"/>
    </location>
</feature>
<evidence type="ECO:0000256" key="3">
    <source>
        <dbReference type="ARBA" id="ARBA00022729"/>
    </source>
</evidence>
<dbReference type="Pfam" id="PF07980">
    <property type="entry name" value="SusD_RagB"/>
    <property type="match status" value="1"/>
</dbReference>
<reference evidence="9" key="1">
    <citation type="submission" date="2023-03" db="EMBL/GenBank/DDBJ databases">
        <title>Andean soil-derived lignocellulolytic bacterial consortium as a source of novel taxa and putative plastic-active enzymes.</title>
        <authorList>
            <person name="Diaz-Garcia L."/>
            <person name="Chuvochina M."/>
            <person name="Feuerriegel G."/>
            <person name="Bunk B."/>
            <person name="Sproer C."/>
            <person name="Streit W.R."/>
            <person name="Rodriguez L.M."/>
            <person name="Overmann J."/>
            <person name="Jimenez D.J."/>
        </authorList>
    </citation>
    <scope>NUCLEOTIDE SEQUENCE</scope>
    <source>
        <strain evidence="9">MAG 7</strain>
    </source>
</reference>
<comment type="similarity">
    <text evidence="2">Belongs to the SusD family.</text>
</comment>
<dbReference type="InterPro" id="IPR011990">
    <property type="entry name" value="TPR-like_helical_dom_sf"/>
</dbReference>
<dbReference type="Pfam" id="PF14322">
    <property type="entry name" value="SusD-like_3"/>
    <property type="match status" value="1"/>
</dbReference>
<evidence type="ECO:0000313" key="9">
    <source>
        <dbReference type="EMBL" id="WEK33808.1"/>
    </source>
</evidence>
<evidence type="ECO:0000259" key="7">
    <source>
        <dbReference type="Pfam" id="PF07980"/>
    </source>
</evidence>
<evidence type="ECO:0000313" key="10">
    <source>
        <dbReference type="Proteomes" id="UP001220610"/>
    </source>
</evidence>
<dbReference type="GO" id="GO:0009279">
    <property type="term" value="C:cell outer membrane"/>
    <property type="evidence" value="ECO:0007669"/>
    <property type="project" value="UniProtKB-SubCell"/>
</dbReference>
<evidence type="ECO:0000256" key="6">
    <source>
        <dbReference type="SAM" id="SignalP"/>
    </source>
</evidence>
<dbReference type="AlphaFoldDB" id="A0AAJ5WQF5"/>
<evidence type="ECO:0000256" key="2">
    <source>
        <dbReference type="ARBA" id="ARBA00006275"/>
    </source>
</evidence>
<keyword evidence="3 6" id="KW-0732">Signal</keyword>
<protein>
    <submittedName>
        <fullName evidence="9">RagB/SusD family nutrient uptake outer membrane protein</fullName>
    </submittedName>
</protein>
<name>A0AAJ5WQF5_9BACT</name>
<dbReference type="Gene3D" id="1.25.40.390">
    <property type="match status" value="1"/>
</dbReference>
<evidence type="ECO:0000256" key="4">
    <source>
        <dbReference type="ARBA" id="ARBA00023136"/>
    </source>
</evidence>